<dbReference type="PANTHER" id="PTHR38926:SF5">
    <property type="entry name" value="F-BOX AND LEUCINE-RICH REPEAT PROTEIN 6"/>
    <property type="match status" value="1"/>
</dbReference>
<dbReference type="OrthoDB" id="3139566at2759"/>
<name>A0A164RCU9_9AGAM</name>
<dbReference type="Pfam" id="PF12937">
    <property type="entry name" value="F-box-like"/>
    <property type="match status" value="1"/>
</dbReference>
<dbReference type="InterPro" id="IPR036047">
    <property type="entry name" value="F-box-like_dom_sf"/>
</dbReference>
<dbReference type="AlphaFoldDB" id="A0A164RCU9"/>
<accession>A0A164RCU9</accession>
<keyword evidence="4" id="KW-1185">Reference proteome</keyword>
<evidence type="ECO:0000313" key="3">
    <source>
        <dbReference type="EMBL" id="KZS90449.1"/>
    </source>
</evidence>
<evidence type="ECO:0000256" key="1">
    <source>
        <dbReference type="SAM" id="MobiDB-lite"/>
    </source>
</evidence>
<dbReference type="STRING" id="1314777.A0A164RCU9"/>
<dbReference type="Gene3D" id="1.20.1280.50">
    <property type="match status" value="1"/>
</dbReference>
<dbReference type="InterPro" id="IPR032675">
    <property type="entry name" value="LRR_dom_sf"/>
</dbReference>
<dbReference type="SUPFAM" id="SSF52047">
    <property type="entry name" value="RNI-like"/>
    <property type="match status" value="1"/>
</dbReference>
<feature type="domain" description="F-box" evidence="2">
    <location>
        <begin position="45"/>
        <end position="103"/>
    </location>
</feature>
<sequence length="632" mass="71055">MPSQVSPGTSFEPIDNPESLTGSDSALVTRNSQQQQSSPLAFSFPSEILSLIFECSHQDAFQSQVELLDALESLQHVLNLTQVCSRWRDIAVADPLLWSTIVLSWPDEAIDAFVKRCNATGLQLILNMFQDDTHFYAGNAVTLVKLKWIGNLLTENARNIRTLDLALSPYAIDSDSESQDEDDEHDTGFTLSQVCSPFLNSEAPSLRRFSLSMQGQYEDRHFAVDKLFLGHAPNLKALQLRGTDITLSRAPFPELTTLSLNNSGIYRLLYALKAVPSMLSQFPRLRSLSLKLRPELLSPEDLDVFRDHSTSAPHIVLPDLKSFTLHGLQGPEIGYLVEHVECPSLRTFRVTPPRFGPDPGISSTPIPRFPAWMHTILKDVRHLDLRLDNLGISVEFANQTAAKSFLWQIFFKGTPHETIDTYLNLFIENLPLVNPQSLNFQGAINRFPINEPSTNLWRSILSCFPRLTRIIADRETEIGNLIDVLAETKLICPALQELDIRGALFIGKRLHRMLVQRRANGGGIQRLNLDMEDCIIYDADYFGPPSRAVDASALKFDPAYGPKDLVESFSGDVRFLQHNSTIPKLPPRGSSLFPESQFSAFLEGLNSNTEDFSSFSDINFDRDFDQWLMKED</sequence>
<organism evidence="3 4">
    <name type="scientific">Sistotremastrum niveocremeum HHB9708</name>
    <dbReference type="NCBI Taxonomy" id="1314777"/>
    <lineage>
        <taxon>Eukaryota</taxon>
        <taxon>Fungi</taxon>
        <taxon>Dikarya</taxon>
        <taxon>Basidiomycota</taxon>
        <taxon>Agaricomycotina</taxon>
        <taxon>Agaricomycetes</taxon>
        <taxon>Sistotremastrales</taxon>
        <taxon>Sistotremastraceae</taxon>
        <taxon>Sertulicium</taxon>
        <taxon>Sertulicium niveocremeum</taxon>
    </lineage>
</organism>
<evidence type="ECO:0000313" key="4">
    <source>
        <dbReference type="Proteomes" id="UP000076722"/>
    </source>
</evidence>
<dbReference type="Proteomes" id="UP000076722">
    <property type="component" value="Unassembled WGS sequence"/>
</dbReference>
<reference evidence="3 4" key="1">
    <citation type="journal article" date="2016" name="Mol. Biol. Evol.">
        <title>Comparative Genomics of Early-Diverging Mushroom-Forming Fungi Provides Insights into the Origins of Lignocellulose Decay Capabilities.</title>
        <authorList>
            <person name="Nagy L.G."/>
            <person name="Riley R."/>
            <person name="Tritt A."/>
            <person name="Adam C."/>
            <person name="Daum C."/>
            <person name="Floudas D."/>
            <person name="Sun H."/>
            <person name="Yadav J.S."/>
            <person name="Pangilinan J."/>
            <person name="Larsson K.H."/>
            <person name="Matsuura K."/>
            <person name="Barry K."/>
            <person name="Labutti K."/>
            <person name="Kuo R."/>
            <person name="Ohm R.A."/>
            <person name="Bhattacharya S.S."/>
            <person name="Shirouzu T."/>
            <person name="Yoshinaga Y."/>
            <person name="Martin F.M."/>
            <person name="Grigoriev I.V."/>
            <person name="Hibbett D.S."/>
        </authorList>
    </citation>
    <scope>NUCLEOTIDE SEQUENCE [LARGE SCALE GENOMIC DNA]</scope>
    <source>
        <strain evidence="3 4">HHB9708</strain>
    </source>
</reference>
<proteinExistence type="predicted"/>
<dbReference type="SUPFAM" id="SSF81383">
    <property type="entry name" value="F-box domain"/>
    <property type="match status" value="1"/>
</dbReference>
<gene>
    <name evidence="3" type="ORF">SISNIDRAFT_179879</name>
</gene>
<evidence type="ECO:0000259" key="2">
    <source>
        <dbReference type="Pfam" id="PF12937"/>
    </source>
</evidence>
<dbReference type="PANTHER" id="PTHR38926">
    <property type="entry name" value="F-BOX DOMAIN CONTAINING PROTEIN, EXPRESSED"/>
    <property type="match status" value="1"/>
</dbReference>
<protein>
    <recommendedName>
        <fullName evidence="2">F-box domain-containing protein</fullName>
    </recommendedName>
</protein>
<dbReference type="Gene3D" id="3.80.10.10">
    <property type="entry name" value="Ribonuclease Inhibitor"/>
    <property type="match status" value="1"/>
</dbReference>
<feature type="region of interest" description="Disordered" evidence="1">
    <location>
        <begin position="1"/>
        <end position="24"/>
    </location>
</feature>
<dbReference type="EMBL" id="KV419421">
    <property type="protein sequence ID" value="KZS90449.1"/>
    <property type="molecule type" value="Genomic_DNA"/>
</dbReference>
<dbReference type="InterPro" id="IPR001810">
    <property type="entry name" value="F-box_dom"/>
</dbReference>